<evidence type="ECO:0000256" key="11">
    <source>
        <dbReference type="RuleBase" id="RU003451"/>
    </source>
</evidence>
<reference evidence="13" key="1">
    <citation type="journal article" date="2020" name="Stud. Mycol.">
        <title>101 Dothideomycetes genomes: a test case for predicting lifestyles and emergence of pathogens.</title>
        <authorList>
            <person name="Haridas S."/>
            <person name="Albert R."/>
            <person name="Binder M."/>
            <person name="Bloem J."/>
            <person name="Labutti K."/>
            <person name="Salamov A."/>
            <person name="Andreopoulos B."/>
            <person name="Baker S."/>
            <person name="Barry K."/>
            <person name="Bills G."/>
            <person name="Bluhm B."/>
            <person name="Cannon C."/>
            <person name="Castanera R."/>
            <person name="Culley D."/>
            <person name="Daum C."/>
            <person name="Ezra D."/>
            <person name="Gonzalez J."/>
            <person name="Henrissat B."/>
            <person name="Kuo A."/>
            <person name="Liang C."/>
            <person name="Lipzen A."/>
            <person name="Lutzoni F."/>
            <person name="Magnuson J."/>
            <person name="Mondo S."/>
            <person name="Nolan M."/>
            <person name="Ohm R."/>
            <person name="Pangilinan J."/>
            <person name="Park H.-J."/>
            <person name="Ramirez L."/>
            <person name="Alfaro M."/>
            <person name="Sun H."/>
            <person name="Tritt A."/>
            <person name="Yoshinaga Y."/>
            <person name="Zwiers L.-H."/>
            <person name="Turgeon B."/>
            <person name="Goodwin S."/>
            <person name="Spatafora J."/>
            <person name="Crous P."/>
            <person name="Grigoriev I."/>
        </authorList>
    </citation>
    <scope>NUCLEOTIDE SEQUENCE</scope>
    <source>
        <strain evidence="13">CBS 119925</strain>
    </source>
</reference>
<evidence type="ECO:0000256" key="2">
    <source>
        <dbReference type="ARBA" id="ARBA00022617"/>
    </source>
</evidence>
<dbReference type="FunFam" id="1.10.420.10:FF:000002">
    <property type="entry name" value="Catalase-peroxidase"/>
    <property type="match status" value="1"/>
</dbReference>
<sequence length="756" mass="84574">MTQEKKCPVVHANVAGGGMRNVNWWPNELRLNILRQHTDVSNPMGNDFDYASAFKSLDYEGLKKDLRDLMTDSQEWWPADFGHYGGLMVRMAWHSAGTYRVFDGRGGGGGGQQRFAPLNSWPDNVSLDKARRLLWPIKQKYGNKISWSDLYLLTGNVALESMGFKTFGFAGGRPDTFEADESVYWGGEDTWLGNEVRYSKGHEGTSKHGVLDGDEHKKDHKDIHTRDLEKPLAAAHMGLIYVNPEGPDGVPDPVASARDIRDTFHRMAMNDEETVALIAGGHTFGKTHGAGTSEHVGPEPQAARIEDQGLGWKSSFGSGKGRDTITSGLEVTWTKTPTKWSNDYFDYLFKFEWEQEKSPGGANQWVAKNAEATIPDAFDPNIKHKPRMLTSDLALIFDPEYKKISRRFYENPDQFADAFARAWFKLLHRDMGPRSRWLGPEIPKEVLPWEDYIPPAENTIIDDKDVAQLKKNILATNVDPTALMYTAWSAASTFRGSDKRGGANGARIRLSPQNKWEINRPEQLAKVLSALEEVQKKFNDSQSNGKRVSMADLIVLGGVAALEKASGASVPFTPGRSDATQEQTDEQSFEHLEPKVDGFRNYGKSTDRVKTEFMLVDKAHLLTLSAPELTVLVGGMRALNLNCCGKKEGVLTKTPGKLTNDFFANLLDYNTEWKSISDDDEVFEGVDRKTGERKWTATRNDLVFGSQAELRAIAEVYAQSDAREKFIGDFVRAWAKVMDLDRFDVSANPTANRARL</sequence>
<comment type="PTM">
    <text evidence="10">Formation of the three residue Trp-Tyr-Met cross-link is important for the catalase, but not the peroxidase activity of the enzyme.</text>
</comment>
<evidence type="ECO:0000256" key="5">
    <source>
        <dbReference type="ARBA" id="ARBA00023004"/>
    </source>
</evidence>
<dbReference type="FunFam" id="1.10.520.10:FF:000002">
    <property type="entry name" value="Catalase-peroxidase"/>
    <property type="match status" value="1"/>
</dbReference>
<dbReference type="SUPFAM" id="SSF48113">
    <property type="entry name" value="Heme-dependent peroxidases"/>
    <property type="match status" value="2"/>
</dbReference>
<keyword evidence="6 10" id="KW-0376">Hydrogen peroxide</keyword>
<dbReference type="GO" id="GO:0042744">
    <property type="term" value="P:hydrogen peroxide catabolic process"/>
    <property type="evidence" value="ECO:0007669"/>
    <property type="project" value="UniProtKB-KW"/>
</dbReference>
<evidence type="ECO:0000256" key="10">
    <source>
        <dbReference type="HAMAP-Rule" id="MF_03108"/>
    </source>
</evidence>
<dbReference type="PRINTS" id="PR00460">
    <property type="entry name" value="BPEROXIDASE"/>
</dbReference>
<evidence type="ECO:0000256" key="3">
    <source>
        <dbReference type="ARBA" id="ARBA00022723"/>
    </source>
</evidence>
<dbReference type="Pfam" id="PF00141">
    <property type="entry name" value="peroxidase"/>
    <property type="match status" value="2"/>
</dbReference>
<dbReference type="Gene3D" id="1.10.520.10">
    <property type="match status" value="2"/>
</dbReference>
<proteinExistence type="inferred from homology"/>
<evidence type="ECO:0000256" key="4">
    <source>
        <dbReference type="ARBA" id="ARBA00023002"/>
    </source>
</evidence>
<dbReference type="OrthoDB" id="407695at2759"/>
<feature type="binding site" description="axial binding residue" evidence="10">
    <location>
        <position position="282"/>
    </location>
    <ligand>
        <name>heme</name>
        <dbReference type="ChEBI" id="CHEBI:30413"/>
    </ligand>
    <ligandPart>
        <name>Fe</name>
        <dbReference type="ChEBI" id="CHEBI:18248"/>
    </ligandPart>
</feature>
<dbReference type="FunFam" id="1.10.420.10:FF:000004">
    <property type="entry name" value="Catalase-peroxidase"/>
    <property type="match status" value="1"/>
</dbReference>
<evidence type="ECO:0000256" key="8">
    <source>
        <dbReference type="ARBA" id="ARBA00051651"/>
    </source>
</evidence>
<feature type="domain" description="Plant heme peroxidase family profile" evidence="12">
    <location>
        <begin position="127"/>
        <end position="446"/>
    </location>
</feature>
<dbReference type="InterPro" id="IPR019793">
    <property type="entry name" value="Peroxidases_heam-ligand_BS"/>
</dbReference>
<feature type="domain" description="Plant heme peroxidase family profile" evidence="12">
    <location>
        <begin position="479"/>
        <end position="756"/>
    </location>
</feature>
<dbReference type="InterPro" id="IPR019794">
    <property type="entry name" value="Peroxidases_AS"/>
</dbReference>
<dbReference type="InterPro" id="IPR002016">
    <property type="entry name" value="Haem_peroxidase"/>
</dbReference>
<organism evidence="13 14">
    <name type="scientific">Sporormia fimetaria CBS 119925</name>
    <dbReference type="NCBI Taxonomy" id="1340428"/>
    <lineage>
        <taxon>Eukaryota</taxon>
        <taxon>Fungi</taxon>
        <taxon>Dikarya</taxon>
        <taxon>Ascomycota</taxon>
        <taxon>Pezizomycotina</taxon>
        <taxon>Dothideomycetes</taxon>
        <taxon>Pleosporomycetidae</taxon>
        <taxon>Pleosporales</taxon>
        <taxon>Sporormiaceae</taxon>
        <taxon>Sporormia</taxon>
    </lineage>
</organism>
<keyword evidence="14" id="KW-1185">Reference proteome</keyword>
<comment type="catalytic activity">
    <reaction evidence="8 10 11">
        <text>H2O2 + AH2 = A + 2 H2O</text>
        <dbReference type="Rhea" id="RHEA:30275"/>
        <dbReference type="ChEBI" id="CHEBI:13193"/>
        <dbReference type="ChEBI" id="CHEBI:15377"/>
        <dbReference type="ChEBI" id="CHEBI:16240"/>
        <dbReference type="ChEBI" id="CHEBI:17499"/>
        <dbReference type="EC" id="1.11.1.21"/>
    </reaction>
</comment>
<dbReference type="PROSITE" id="PS00436">
    <property type="entry name" value="PEROXIDASE_2"/>
    <property type="match status" value="1"/>
</dbReference>
<dbReference type="GO" id="GO:0070301">
    <property type="term" value="P:cellular response to hydrogen peroxide"/>
    <property type="evidence" value="ECO:0007669"/>
    <property type="project" value="TreeGrafter"/>
</dbReference>
<name>A0A6A6V4K4_9PLEO</name>
<dbReference type="EMBL" id="MU006587">
    <property type="protein sequence ID" value="KAF2744644.1"/>
    <property type="molecule type" value="Genomic_DNA"/>
</dbReference>
<keyword evidence="5 10" id="KW-0408">Iron</keyword>
<evidence type="ECO:0000256" key="6">
    <source>
        <dbReference type="ARBA" id="ARBA00023324"/>
    </source>
</evidence>
<evidence type="ECO:0000256" key="9">
    <source>
        <dbReference type="ARBA" id="ARBA00074141"/>
    </source>
</evidence>
<dbReference type="HAMAP" id="MF_01961">
    <property type="entry name" value="Catal_peroxid"/>
    <property type="match status" value="1"/>
</dbReference>
<evidence type="ECO:0000256" key="1">
    <source>
        <dbReference type="ARBA" id="ARBA00022559"/>
    </source>
</evidence>
<dbReference type="InterPro" id="IPR000763">
    <property type="entry name" value="Catalase_peroxidase"/>
</dbReference>
<evidence type="ECO:0000313" key="14">
    <source>
        <dbReference type="Proteomes" id="UP000799440"/>
    </source>
</evidence>
<dbReference type="CDD" id="cd08200">
    <property type="entry name" value="catalase_peroxidase_2"/>
    <property type="match status" value="1"/>
</dbReference>
<dbReference type="Gene3D" id="1.10.420.10">
    <property type="entry name" value="Peroxidase, domain 2"/>
    <property type="match status" value="2"/>
</dbReference>
<dbReference type="PANTHER" id="PTHR30555">
    <property type="entry name" value="HYDROPEROXIDASE I, BIFUNCTIONAL CATALASE-PEROXIDASE"/>
    <property type="match status" value="1"/>
</dbReference>
<dbReference type="GO" id="GO:0005829">
    <property type="term" value="C:cytosol"/>
    <property type="evidence" value="ECO:0007669"/>
    <property type="project" value="TreeGrafter"/>
</dbReference>
<accession>A0A6A6V4K4</accession>
<dbReference type="CDD" id="cd00649">
    <property type="entry name" value="catalase_peroxidase_1"/>
    <property type="match status" value="1"/>
</dbReference>
<keyword evidence="3 10" id="KW-0479">Metal-binding</keyword>
<evidence type="ECO:0000256" key="7">
    <source>
        <dbReference type="ARBA" id="ARBA00049145"/>
    </source>
</evidence>
<dbReference type="PROSITE" id="PS00435">
    <property type="entry name" value="PEROXIDASE_1"/>
    <property type="match status" value="1"/>
</dbReference>
<keyword evidence="1 10" id="KW-0575">Peroxidase</keyword>
<dbReference type="PROSITE" id="PS50873">
    <property type="entry name" value="PEROXIDASE_4"/>
    <property type="match status" value="2"/>
</dbReference>
<dbReference type="GO" id="GO:0004096">
    <property type="term" value="F:catalase activity"/>
    <property type="evidence" value="ECO:0007669"/>
    <property type="project" value="UniProtKB-UniRule"/>
</dbReference>
<gene>
    <name evidence="10" type="primary">katG</name>
    <name evidence="13" type="ORF">M011DRAFT_470242</name>
</gene>
<dbReference type="AlphaFoldDB" id="A0A6A6V4K4"/>
<dbReference type="EC" id="1.11.1.21" evidence="10 11"/>
<feature type="site" description="Transition state stabilizer" evidence="10">
    <location>
        <position position="90"/>
    </location>
</feature>
<feature type="active site" description="Proton acceptor" evidence="10">
    <location>
        <position position="94"/>
    </location>
</feature>
<keyword evidence="4 10" id="KW-0560">Oxidoreductase</keyword>
<dbReference type="GO" id="GO:0046872">
    <property type="term" value="F:metal ion binding"/>
    <property type="evidence" value="ECO:0007669"/>
    <property type="project" value="UniProtKB-KW"/>
</dbReference>
<dbReference type="PANTHER" id="PTHR30555:SF0">
    <property type="entry name" value="CATALASE-PEROXIDASE"/>
    <property type="match status" value="1"/>
</dbReference>
<dbReference type="NCBIfam" id="NF011635">
    <property type="entry name" value="PRK15061.1"/>
    <property type="match status" value="1"/>
</dbReference>
<dbReference type="InterPro" id="IPR010255">
    <property type="entry name" value="Haem_peroxidase_sf"/>
</dbReference>
<dbReference type="NCBIfam" id="TIGR00198">
    <property type="entry name" value="cat_per_HPI"/>
    <property type="match status" value="1"/>
</dbReference>
<dbReference type="PRINTS" id="PR00458">
    <property type="entry name" value="PEROXIDASE"/>
</dbReference>
<comment type="similarity">
    <text evidence="10 11">Belongs to the peroxidase family. Peroxidase/catalase subfamily.</text>
</comment>
<evidence type="ECO:0000313" key="13">
    <source>
        <dbReference type="EMBL" id="KAF2744644.1"/>
    </source>
</evidence>
<dbReference type="GO" id="GO:0020037">
    <property type="term" value="F:heme binding"/>
    <property type="evidence" value="ECO:0007669"/>
    <property type="project" value="InterPro"/>
</dbReference>
<comment type="caution">
    <text evidence="10">Lacks conserved residue(s) required for the propagation of feature annotation.</text>
</comment>
<feature type="cross-link" description="Tryptophyl-tyrosyl-methioninium (Tyr-Met) (with Trp-93)" evidence="10">
    <location>
        <begin position="241"/>
        <end position="267"/>
    </location>
</feature>
<dbReference type="Proteomes" id="UP000799440">
    <property type="component" value="Unassembled WGS sequence"/>
</dbReference>
<comment type="cofactor">
    <cofactor evidence="10">
        <name>heme b</name>
        <dbReference type="ChEBI" id="CHEBI:60344"/>
    </cofactor>
    <text evidence="10">Binds 1 heme b (iron(II)-protoporphyrin IX) group per monomer.</text>
</comment>
<protein>
    <recommendedName>
        <fullName evidence="9 10">Catalase-peroxidase</fullName>
        <shortName evidence="10">CP</shortName>
        <ecNumber evidence="10 11">1.11.1.21</ecNumber>
    </recommendedName>
    <alternativeName>
        <fullName evidence="10">Peroxidase/catalase</fullName>
    </alternativeName>
</protein>
<keyword evidence="2 10" id="KW-0349">Heme</keyword>
<evidence type="ECO:0000259" key="12">
    <source>
        <dbReference type="PROSITE" id="PS50873"/>
    </source>
</evidence>
<comment type="catalytic activity">
    <reaction evidence="7 10 11">
        <text>2 H2O2 = O2 + 2 H2O</text>
        <dbReference type="Rhea" id="RHEA:20309"/>
        <dbReference type="ChEBI" id="CHEBI:15377"/>
        <dbReference type="ChEBI" id="CHEBI:15379"/>
        <dbReference type="ChEBI" id="CHEBI:16240"/>
        <dbReference type="EC" id="1.11.1.21"/>
    </reaction>
</comment>